<name>X0Y790_9ZZZZ</name>
<accession>X0Y790</accession>
<sequence length="107" mass="11926">MRRRCEIGLLVLLVGSLSMPAFADDPVSMEKEMAAHRQEVAGELAKMPRLPGPFDYVTFTVFGSVVTLQGFATGATIKADAEKVVERIDWVTRVENEIEFHQFEPQA</sequence>
<comment type="caution">
    <text evidence="1">The sequence shown here is derived from an EMBL/GenBank/DDBJ whole genome shotgun (WGS) entry which is preliminary data.</text>
</comment>
<proteinExistence type="predicted"/>
<evidence type="ECO:0000313" key="1">
    <source>
        <dbReference type="EMBL" id="GAG51759.1"/>
    </source>
</evidence>
<reference evidence="1" key="1">
    <citation type="journal article" date="2014" name="Front. Microbiol.">
        <title>High frequency of phylogenetically diverse reductive dehalogenase-homologous genes in deep subseafloor sedimentary metagenomes.</title>
        <authorList>
            <person name="Kawai M."/>
            <person name="Futagami T."/>
            <person name="Toyoda A."/>
            <person name="Takaki Y."/>
            <person name="Nishi S."/>
            <person name="Hori S."/>
            <person name="Arai W."/>
            <person name="Tsubouchi T."/>
            <person name="Morono Y."/>
            <person name="Uchiyama I."/>
            <person name="Ito T."/>
            <person name="Fujiyama A."/>
            <person name="Inagaki F."/>
            <person name="Takami H."/>
        </authorList>
    </citation>
    <scope>NUCLEOTIDE SEQUENCE</scope>
    <source>
        <strain evidence="1">Expedition CK06-06</strain>
    </source>
</reference>
<gene>
    <name evidence="1" type="ORF">S01H1_75816</name>
</gene>
<organism evidence="1">
    <name type="scientific">marine sediment metagenome</name>
    <dbReference type="NCBI Taxonomy" id="412755"/>
    <lineage>
        <taxon>unclassified sequences</taxon>
        <taxon>metagenomes</taxon>
        <taxon>ecological metagenomes</taxon>
    </lineage>
</organism>
<feature type="non-terminal residue" evidence="1">
    <location>
        <position position="107"/>
    </location>
</feature>
<dbReference type="AlphaFoldDB" id="X0Y790"/>
<dbReference type="EMBL" id="BARS01050830">
    <property type="protein sequence ID" value="GAG51759.1"/>
    <property type="molecule type" value="Genomic_DNA"/>
</dbReference>
<protein>
    <submittedName>
        <fullName evidence="1">Uncharacterized protein</fullName>
    </submittedName>
</protein>